<keyword evidence="2" id="KW-1185">Reference proteome</keyword>
<protein>
    <submittedName>
        <fullName evidence="1">Uncharacterized protein</fullName>
    </submittedName>
</protein>
<name>A0AAW1TKC4_9CUCU</name>
<organism evidence="1 2">
    <name type="scientific">Henosepilachna vigintioctopunctata</name>
    <dbReference type="NCBI Taxonomy" id="420089"/>
    <lineage>
        <taxon>Eukaryota</taxon>
        <taxon>Metazoa</taxon>
        <taxon>Ecdysozoa</taxon>
        <taxon>Arthropoda</taxon>
        <taxon>Hexapoda</taxon>
        <taxon>Insecta</taxon>
        <taxon>Pterygota</taxon>
        <taxon>Neoptera</taxon>
        <taxon>Endopterygota</taxon>
        <taxon>Coleoptera</taxon>
        <taxon>Polyphaga</taxon>
        <taxon>Cucujiformia</taxon>
        <taxon>Coccinelloidea</taxon>
        <taxon>Coccinellidae</taxon>
        <taxon>Epilachninae</taxon>
        <taxon>Epilachnini</taxon>
        <taxon>Henosepilachna</taxon>
    </lineage>
</organism>
<gene>
    <name evidence="1" type="ORF">WA026_014090</name>
</gene>
<evidence type="ECO:0000313" key="1">
    <source>
        <dbReference type="EMBL" id="KAK9871646.1"/>
    </source>
</evidence>
<evidence type="ECO:0000313" key="2">
    <source>
        <dbReference type="Proteomes" id="UP001431783"/>
    </source>
</evidence>
<dbReference type="Proteomes" id="UP001431783">
    <property type="component" value="Unassembled WGS sequence"/>
</dbReference>
<proteinExistence type="predicted"/>
<dbReference type="EMBL" id="JARQZJ010000007">
    <property type="protein sequence ID" value="KAK9871646.1"/>
    <property type="molecule type" value="Genomic_DNA"/>
</dbReference>
<accession>A0AAW1TKC4</accession>
<reference evidence="1 2" key="1">
    <citation type="submission" date="2023-03" db="EMBL/GenBank/DDBJ databases">
        <title>Genome insight into feeding habits of ladybird beetles.</title>
        <authorList>
            <person name="Li H.-S."/>
            <person name="Huang Y.-H."/>
            <person name="Pang H."/>
        </authorList>
    </citation>
    <scope>NUCLEOTIDE SEQUENCE [LARGE SCALE GENOMIC DNA]</scope>
    <source>
        <strain evidence="1">SYSU_2023b</strain>
        <tissue evidence="1">Whole body</tissue>
    </source>
</reference>
<dbReference type="AlphaFoldDB" id="A0AAW1TKC4"/>
<sequence>MSRNIERRASYLRFLNLSSIQSETGAAGSRSVILLIIAAVVYNIGDRWPTGLIVRAANPLLVQDLAEFKLVTSGETFCDLRPKPANALLVMKDVILPESIRHLSLRKTPFESTTSTKAVARSVTLFEPSASNGKARALVDSVGDKGVRYYYISMLFTILPEGKIKHNYWYTSIFMNYLQQRCMAVIHAKGYPNGRQAVSMNDEGGNEEVMRVEAYGTHYILSSD</sequence>
<comment type="caution">
    <text evidence="1">The sequence shown here is derived from an EMBL/GenBank/DDBJ whole genome shotgun (WGS) entry which is preliminary data.</text>
</comment>